<keyword evidence="8" id="KW-1185">Reference proteome</keyword>
<keyword evidence="2" id="KW-0963">Cytoplasm</keyword>
<dbReference type="SUPFAM" id="SSF47912">
    <property type="entry name" value="Wiscott-Aldrich syndrome protein, WASP, C-terminal domain"/>
    <property type="match status" value="1"/>
</dbReference>
<protein>
    <recommendedName>
        <fullName evidence="6">WH2 domain-containing protein</fullName>
    </recommendedName>
</protein>
<dbReference type="Proteomes" id="UP000230423">
    <property type="component" value="Unassembled WGS sequence"/>
</dbReference>
<dbReference type="EMBL" id="KZ345145">
    <property type="protein sequence ID" value="PIO75399.1"/>
    <property type="molecule type" value="Genomic_DNA"/>
</dbReference>
<reference evidence="7 8" key="1">
    <citation type="submission" date="2015-09" db="EMBL/GenBank/DDBJ databases">
        <title>Draft genome of the parasitic nematode Teladorsagia circumcincta isolate WARC Sus (inbred).</title>
        <authorList>
            <person name="Mitreva M."/>
        </authorList>
    </citation>
    <scope>NUCLEOTIDE SEQUENCE [LARGE SCALE GENOMIC DNA]</scope>
    <source>
        <strain evidence="7 8">S</strain>
    </source>
</reference>
<feature type="domain" description="WH2" evidence="6">
    <location>
        <begin position="179"/>
        <end position="196"/>
    </location>
</feature>
<dbReference type="SMART" id="SM00246">
    <property type="entry name" value="WH2"/>
    <property type="match status" value="2"/>
</dbReference>
<dbReference type="InterPro" id="IPR011026">
    <property type="entry name" value="WAS_C"/>
</dbReference>
<evidence type="ECO:0000256" key="1">
    <source>
        <dbReference type="ARBA" id="ARBA00004245"/>
    </source>
</evidence>
<dbReference type="PROSITE" id="PS51082">
    <property type="entry name" value="WH2"/>
    <property type="match status" value="2"/>
</dbReference>
<accession>A0A2G9UYR4</accession>
<dbReference type="Pfam" id="PF02205">
    <property type="entry name" value="WH2"/>
    <property type="match status" value="2"/>
</dbReference>
<proteinExistence type="predicted"/>
<feature type="compositionally biased region" description="Acidic residues" evidence="5">
    <location>
        <begin position="270"/>
        <end position="279"/>
    </location>
</feature>
<evidence type="ECO:0000313" key="8">
    <source>
        <dbReference type="Proteomes" id="UP000230423"/>
    </source>
</evidence>
<evidence type="ECO:0000259" key="6">
    <source>
        <dbReference type="PROSITE" id="PS51082"/>
    </source>
</evidence>
<keyword evidence="3" id="KW-0597">Phosphoprotein</keyword>
<evidence type="ECO:0000256" key="4">
    <source>
        <dbReference type="ARBA" id="ARBA00023212"/>
    </source>
</evidence>
<evidence type="ECO:0000256" key="5">
    <source>
        <dbReference type="SAM" id="MobiDB-lite"/>
    </source>
</evidence>
<dbReference type="GO" id="GO:0007015">
    <property type="term" value="P:actin filament organization"/>
    <property type="evidence" value="ECO:0007669"/>
    <property type="project" value="InterPro"/>
</dbReference>
<feature type="region of interest" description="Disordered" evidence="5">
    <location>
        <begin position="262"/>
        <end position="285"/>
    </location>
</feature>
<feature type="compositionally biased region" description="Pro residues" evidence="5">
    <location>
        <begin position="110"/>
        <end position="120"/>
    </location>
</feature>
<evidence type="ECO:0000256" key="2">
    <source>
        <dbReference type="ARBA" id="ARBA00022490"/>
    </source>
</evidence>
<organism evidence="7 8">
    <name type="scientific">Teladorsagia circumcincta</name>
    <name type="common">Brown stomach worm</name>
    <name type="synonym">Ostertagia circumcincta</name>
    <dbReference type="NCBI Taxonomy" id="45464"/>
    <lineage>
        <taxon>Eukaryota</taxon>
        <taxon>Metazoa</taxon>
        <taxon>Ecdysozoa</taxon>
        <taxon>Nematoda</taxon>
        <taxon>Chromadorea</taxon>
        <taxon>Rhabditida</taxon>
        <taxon>Rhabditina</taxon>
        <taxon>Rhabditomorpha</taxon>
        <taxon>Strongyloidea</taxon>
        <taxon>Trichostrongylidae</taxon>
        <taxon>Teladorsagia</taxon>
    </lineage>
</organism>
<dbReference type="PANTHER" id="PTHR11202:SF22">
    <property type="entry name" value="PROTEIN ENABLED"/>
    <property type="match status" value="1"/>
</dbReference>
<dbReference type="InterPro" id="IPR036936">
    <property type="entry name" value="CRIB_dom_sf"/>
</dbReference>
<dbReference type="OrthoDB" id="8963340at2759"/>
<dbReference type="Gene3D" id="6.10.280.150">
    <property type="match status" value="1"/>
</dbReference>
<name>A0A2G9UYR4_TELCI</name>
<sequence length="285" mass="30808">MCDSEPLDESIQNIIRAAGQDPTSMSRKTIKFVYDFIENYKDDNVHKAHVGWDQDNGFSNNMCDSEPLDESIQNIIRAAGQDPTSMSRKTIKFVYDFIENYKDDNVSPTPAQPYKPPAPVAPQWSSPTPPPPPSRTASHQAPARPPPPPPALTSGRPIAVTHSAPPAPPPPPSMSSEGGRGNLLAEIQAGKQLRSVAAQGSPNAGNEKGAGDTRGNVMAQIRQGAQLKHVDTTAEQEKRRSENTSADMGGIAGALAKALEERRMNMALDDSSEEEESDDKNEWSD</sequence>
<dbReference type="AlphaFoldDB" id="A0A2G9UYR4"/>
<gene>
    <name evidence="7" type="ORF">TELCIR_02553</name>
</gene>
<evidence type="ECO:0000256" key="3">
    <source>
        <dbReference type="ARBA" id="ARBA00022553"/>
    </source>
</evidence>
<dbReference type="CDD" id="cd22070">
    <property type="entry name" value="WH2_Pan1-like"/>
    <property type="match status" value="1"/>
</dbReference>
<feature type="compositionally biased region" description="Basic and acidic residues" evidence="5">
    <location>
        <begin position="228"/>
        <end position="242"/>
    </location>
</feature>
<comment type="subcellular location">
    <subcellularLocation>
        <location evidence="1">Cytoplasm</location>
        <location evidence="1">Cytoskeleton</location>
    </subcellularLocation>
</comment>
<dbReference type="GO" id="GO:0005856">
    <property type="term" value="C:cytoskeleton"/>
    <property type="evidence" value="ECO:0007669"/>
    <property type="project" value="UniProtKB-SubCell"/>
</dbReference>
<dbReference type="Gene3D" id="3.90.810.10">
    <property type="entry name" value="CRIB domain"/>
    <property type="match status" value="2"/>
</dbReference>
<evidence type="ECO:0000313" key="7">
    <source>
        <dbReference type="EMBL" id="PIO75399.1"/>
    </source>
</evidence>
<feature type="region of interest" description="Disordered" evidence="5">
    <location>
        <begin position="106"/>
        <end position="250"/>
    </location>
</feature>
<dbReference type="GO" id="GO:0003779">
    <property type="term" value="F:actin binding"/>
    <property type="evidence" value="ECO:0007669"/>
    <property type="project" value="InterPro"/>
</dbReference>
<dbReference type="InterPro" id="IPR003124">
    <property type="entry name" value="WH2_dom"/>
</dbReference>
<feature type="domain" description="WH2" evidence="6">
    <location>
        <begin position="213"/>
        <end position="230"/>
    </location>
</feature>
<dbReference type="PANTHER" id="PTHR11202">
    <property type="entry name" value="SPROUTY-RELATED, EVH1 DOMAIN-CONTAINING PROTEIN FAMILY MEMBER"/>
    <property type="match status" value="1"/>
</dbReference>
<keyword evidence="4" id="KW-0206">Cytoskeleton</keyword>